<sequence>MGFANHTLGAPIDTEPKPAHLVADPQGPDVTEFLPAAASVESAYFEAGLQRLQELRAACQGQYSLMLAEIATKRNEGHEEDYLDLQSTFKNDISRYQIRTNYDENAVSQQGLKFSCNE</sequence>
<dbReference type="AlphaFoldDB" id="A0A7R8UAL2"/>
<evidence type="ECO:0000313" key="2">
    <source>
        <dbReference type="Proteomes" id="UP000594454"/>
    </source>
</evidence>
<dbReference type="Proteomes" id="UP000594454">
    <property type="component" value="Chromosome 1"/>
</dbReference>
<gene>
    <name evidence="1" type="ORF">HERILL_LOCUS602</name>
</gene>
<accession>A0A7R8UAL2</accession>
<reference evidence="1 2" key="1">
    <citation type="submission" date="2020-11" db="EMBL/GenBank/DDBJ databases">
        <authorList>
            <person name="Wallbank WR R."/>
            <person name="Pardo Diaz C."/>
            <person name="Kozak K."/>
            <person name="Martin S."/>
            <person name="Jiggins C."/>
            <person name="Moest M."/>
            <person name="Warren A I."/>
            <person name="Generalovic N T."/>
            <person name="Byers J.R.P. K."/>
            <person name="Montejo-Kovacevich G."/>
            <person name="Yen C E."/>
        </authorList>
    </citation>
    <scope>NUCLEOTIDE SEQUENCE [LARGE SCALE GENOMIC DNA]</scope>
</reference>
<organism evidence="1 2">
    <name type="scientific">Hermetia illucens</name>
    <name type="common">Black soldier fly</name>
    <dbReference type="NCBI Taxonomy" id="343691"/>
    <lineage>
        <taxon>Eukaryota</taxon>
        <taxon>Metazoa</taxon>
        <taxon>Ecdysozoa</taxon>
        <taxon>Arthropoda</taxon>
        <taxon>Hexapoda</taxon>
        <taxon>Insecta</taxon>
        <taxon>Pterygota</taxon>
        <taxon>Neoptera</taxon>
        <taxon>Endopterygota</taxon>
        <taxon>Diptera</taxon>
        <taxon>Brachycera</taxon>
        <taxon>Stratiomyomorpha</taxon>
        <taxon>Stratiomyidae</taxon>
        <taxon>Hermetiinae</taxon>
        <taxon>Hermetia</taxon>
    </lineage>
</organism>
<proteinExistence type="predicted"/>
<name>A0A7R8UAL2_HERIL</name>
<evidence type="ECO:0000313" key="1">
    <source>
        <dbReference type="EMBL" id="CAD7077237.1"/>
    </source>
</evidence>
<protein>
    <submittedName>
        <fullName evidence="1">Uncharacterized protein</fullName>
    </submittedName>
</protein>
<dbReference type="EMBL" id="LR899009">
    <property type="protein sequence ID" value="CAD7077237.1"/>
    <property type="molecule type" value="Genomic_DNA"/>
</dbReference>
<dbReference type="InParanoid" id="A0A7R8UAL2"/>
<keyword evidence="2" id="KW-1185">Reference proteome</keyword>